<protein>
    <submittedName>
        <fullName evidence="9">L,D-transpeptidase catalytic domain</fullName>
    </submittedName>
</protein>
<dbReference type="GO" id="GO:0009252">
    <property type="term" value="P:peptidoglycan biosynthetic process"/>
    <property type="evidence" value="ECO:0007669"/>
    <property type="project" value="UniProtKB-UniPathway"/>
</dbReference>
<name>A0A0P1GED7_9RHOB</name>
<evidence type="ECO:0000256" key="3">
    <source>
        <dbReference type="ARBA" id="ARBA00022679"/>
    </source>
</evidence>
<dbReference type="Pfam" id="PF03734">
    <property type="entry name" value="YkuD"/>
    <property type="match status" value="1"/>
</dbReference>
<organism evidence="9 10">
    <name type="scientific">Tritonibacter multivorans</name>
    <dbReference type="NCBI Taxonomy" id="928856"/>
    <lineage>
        <taxon>Bacteria</taxon>
        <taxon>Pseudomonadati</taxon>
        <taxon>Pseudomonadota</taxon>
        <taxon>Alphaproteobacteria</taxon>
        <taxon>Rhodobacterales</taxon>
        <taxon>Paracoccaceae</taxon>
        <taxon>Tritonibacter</taxon>
    </lineage>
</organism>
<dbReference type="PANTHER" id="PTHR36699:SF1">
    <property type="entry name" value="L,D-TRANSPEPTIDASE YAFK-RELATED"/>
    <property type="match status" value="1"/>
</dbReference>
<dbReference type="EMBL" id="CYSD01000037">
    <property type="protein sequence ID" value="CUH79604.1"/>
    <property type="molecule type" value="Genomic_DNA"/>
</dbReference>
<evidence type="ECO:0000256" key="4">
    <source>
        <dbReference type="ARBA" id="ARBA00022960"/>
    </source>
</evidence>
<dbReference type="AlphaFoldDB" id="A0A0P1GED7"/>
<evidence type="ECO:0000259" key="8">
    <source>
        <dbReference type="PROSITE" id="PS52029"/>
    </source>
</evidence>
<evidence type="ECO:0000256" key="1">
    <source>
        <dbReference type="ARBA" id="ARBA00004752"/>
    </source>
</evidence>
<keyword evidence="5 7" id="KW-0573">Peptidoglycan synthesis</keyword>
<dbReference type="PROSITE" id="PS51257">
    <property type="entry name" value="PROKAR_LIPOPROTEIN"/>
    <property type="match status" value="1"/>
</dbReference>
<evidence type="ECO:0000313" key="9">
    <source>
        <dbReference type="EMBL" id="CUH79604.1"/>
    </source>
</evidence>
<comment type="similarity">
    <text evidence="2">Belongs to the YkuD family.</text>
</comment>
<accession>A0A0P1GED7</accession>
<dbReference type="InterPro" id="IPR005490">
    <property type="entry name" value="LD_TPept_cat_dom"/>
</dbReference>
<feature type="active site" description="Proton donor/acceptor" evidence="7">
    <location>
        <position position="135"/>
    </location>
</feature>
<proteinExistence type="inferred from homology"/>
<dbReference type="GO" id="GO:0008360">
    <property type="term" value="P:regulation of cell shape"/>
    <property type="evidence" value="ECO:0007669"/>
    <property type="project" value="UniProtKB-UniRule"/>
</dbReference>
<dbReference type="GO" id="GO:0004180">
    <property type="term" value="F:carboxypeptidase activity"/>
    <property type="evidence" value="ECO:0007669"/>
    <property type="project" value="UniProtKB-ARBA"/>
</dbReference>
<sequence length="182" mass="20043">MLKKSNSGKMVAVMQRRSFALGLSASFGLAGCSHGATGYDGPEVTAIVVNKGARKMYLLNNEEILRSYRVDLGFAPAGHKRIEGDGRTPEGTYVINRRNPESNYHLSLGISYPNARDRAQARALGKRPGGDIFIHGQPNNSKHRRRAERVEDWTAGCIAVKNAEMEEIYAMVRNGTVITLRP</sequence>
<dbReference type="UniPathway" id="UPA00219"/>
<keyword evidence="4 7" id="KW-0133">Cell shape</keyword>
<feature type="active site" description="Nucleophile" evidence="7">
    <location>
        <position position="157"/>
    </location>
</feature>
<dbReference type="Gene3D" id="2.40.440.10">
    <property type="entry name" value="L,D-transpeptidase catalytic domain-like"/>
    <property type="match status" value="1"/>
</dbReference>
<dbReference type="PANTHER" id="PTHR36699">
    <property type="entry name" value="LD-TRANSPEPTIDASE"/>
    <property type="match status" value="1"/>
</dbReference>
<dbReference type="PROSITE" id="PS52029">
    <property type="entry name" value="LD_TPASE"/>
    <property type="match status" value="1"/>
</dbReference>
<dbReference type="STRING" id="928856.SAMN04488049_101238"/>
<comment type="pathway">
    <text evidence="1 7">Cell wall biogenesis; peptidoglycan biosynthesis.</text>
</comment>
<dbReference type="GO" id="GO:0071555">
    <property type="term" value="P:cell wall organization"/>
    <property type="evidence" value="ECO:0007669"/>
    <property type="project" value="UniProtKB-UniRule"/>
</dbReference>
<evidence type="ECO:0000256" key="2">
    <source>
        <dbReference type="ARBA" id="ARBA00005992"/>
    </source>
</evidence>
<keyword evidence="3" id="KW-0808">Transferase</keyword>
<evidence type="ECO:0000256" key="5">
    <source>
        <dbReference type="ARBA" id="ARBA00022984"/>
    </source>
</evidence>
<dbReference type="GO" id="GO:0016740">
    <property type="term" value="F:transferase activity"/>
    <property type="evidence" value="ECO:0007669"/>
    <property type="project" value="UniProtKB-KW"/>
</dbReference>
<dbReference type="CDD" id="cd16913">
    <property type="entry name" value="YkuD_like"/>
    <property type="match status" value="1"/>
</dbReference>
<reference evidence="9 10" key="1">
    <citation type="submission" date="2015-09" db="EMBL/GenBank/DDBJ databases">
        <authorList>
            <consortium name="Swine Surveillance"/>
        </authorList>
    </citation>
    <scope>NUCLEOTIDE SEQUENCE [LARGE SCALE GENOMIC DNA]</scope>
    <source>
        <strain evidence="9 10">CECT 7557</strain>
    </source>
</reference>
<keyword evidence="6 7" id="KW-0961">Cell wall biogenesis/degradation</keyword>
<feature type="domain" description="L,D-TPase catalytic" evidence="8">
    <location>
        <begin position="45"/>
        <end position="181"/>
    </location>
</feature>
<keyword evidence="10" id="KW-1185">Reference proteome</keyword>
<dbReference type="InterPro" id="IPR038063">
    <property type="entry name" value="Transpep_catalytic_dom"/>
</dbReference>
<evidence type="ECO:0000256" key="7">
    <source>
        <dbReference type="PROSITE-ProRule" id="PRU01373"/>
    </source>
</evidence>
<gene>
    <name evidence="9" type="ORF">TRM7557_02480</name>
</gene>
<evidence type="ECO:0000256" key="6">
    <source>
        <dbReference type="ARBA" id="ARBA00023316"/>
    </source>
</evidence>
<dbReference type="Proteomes" id="UP000052022">
    <property type="component" value="Unassembled WGS sequence"/>
</dbReference>
<evidence type="ECO:0000313" key="10">
    <source>
        <dbReference type="Proteomes" id="UP000052022"/>
    </source>
</evidence>
<dbReference type="SUPFAM" id="SSF141523">
    <property type="entry name" value="L,D-transpeptidase catalytic domain-like"/>
    <property type="match status" value="1"/>
</dbReference>